<evidence type="ECO:0000313" key="1">
    <source>
        <dbReference type="EMBL" id="MFD1233543.1"/>
    </source>
</evidence>
<accession>A0ABW3VH45</accession>
<dbReference type="Proteomes" id="UP001597182">
    <property type="component" value="Unassembled WGS sequence"/>
</dbReference>
<sequence>MTIPYGADMAGAGAWMDEDGVVHEAEVPWPDEEPPADLDAHRAARQPAPQAERIPMRDRLLSVFDLSSLPPVTPLVDGFLYRGTLAQLSGPPGSYKSFLMVAWAVSVAAGEDFEGHHVPARGDVVIVAPEGAQGLQARIFAYCEASGIDPNDVAERIHILPAPVQIGNRVDIADALDAVQHLDAALLVLDTRARCTVGLEENSAKEQGLAIAGAELLAAGGCTVLALHHSGRNGGAGRGSNSWDGAVWSDLRITSDGEAKTATVECFKHKDVQDGCEHVFRLVPHTVDAELMPGRDEKARSTLIAAAADLRNFGLQEALFRSPSRKKILELVRNSAPDEGLTNRKIVDLAIEAKIAESTAYECVKSLITAGALVNVSRTSTRRFVASTAYIEPTS</sequence>
<dbReference type="Pfam" id="PF13481">
    <property type="entry name" value="AAA_25"/>
    <property type="match status" value="1"/>
</dbReference>
<organism evidence="1 2">
    <name type="scientific">Pseudonocardia benzenivorans</name>
    <dbReference type="NCBI Taxonomy" id="228005"/>
    <lineage>
        <taxon>Bacteria</taxon>
        <taxon>Bacillati</taxon>
        <taxon>Actinomycetota</taxon>
        <taxon>Actinomycetes</taxon>
        <taxon>Pseudonocardiales</taxon>
        <taxon>Pseudonocardiaceae</taxon>
        <taxon>Pseudonocardia</taxon>
    </lineage>
</organism>
<name>A0ABW3VH45_9PSEU</name>
<reference evidence="2" key="1">
    <citation type="journal article" date="2019" name="Int. J. Syst. Evol. Microbiol.">
        <title>The Global Catalogue of Microorganisms (GCM) 10K type strain sequencing project: providing services to taxonomists for standard genome sequencing and annotation.</title>
        <authorList>
            <consortium name="The Broad Institute Genomics Platform"/>
            <consortium name="The Broad Institute Genome Sequencing Center for Infectious Disease"/>
            <person name="Wu L."/>
            <person name="Ma J."/>
        </authorList>
    </citation>
    <scope>NUCLEOTIDE SEQUENCE [LARGE SCALE GENOMIC DNA]</scope>
    <source>
        <strain evidence="2">CCUG 49018</strain>
    </source>
</reference>
<proteinExistence type="predicted"/>
<evidence type="ECO:0000313" key="2">
    <source>
        <dbReference type="Proteomes" id="UP001597182"/>
    </source>
</evidence>
<dbReference type="InterPro" id="IPR027417">
    <property type="entry name" value="P-loop_NTPase"/>
</dbReference>
<dbReference type="Gene3D" id="3.40.50.300">
    <property type="entry name" value="P-loop containing nucleotide triphosphate hydrolases"/>
    <property type="match status" value="1"/>
</dbReference>
<dbReference type="SUPFAM" id="SSF52540">
    <property type="entry name" value="P-loop containing nucleoside triphosphate hydrolases"/>
    <property type="match status" value="1"/>
</dbReference>
<comment type="caution">
    <text evidence="1">The sequence shown here is derived from an EMBL/GenBank/DDBJ whole genome shotgun (WGS) entry which is preliminary data.</text>
</comment>
<protein>
    <submittedName>
        <fullName evidence="1">AAA family ATPase</fullName>
    </submittedName>
</protein>
<gene>
    <name evidence="1" type="ORF">ACFQ34_09645</name>
</gene>
<dbReference type="EMBL" id="JBHTMB010000065">
    <property type="protein sequence ID" value="MFD1233543.1"/>
    <property type="molecule type" value="Genomic_DNA"/>
</dbReference>
<keyword evidence="2" id="KW-1185">Reference proteome</keyword>
<dbReference type="RefSeq" id="WP_346093745.1">
    <property type="nucleotide sequence ID" value="NZ_BAABKS010000081.1"/>
</dbReference>